<gene>
    <name evidence="3" type="ORF">Tci_685570</name>
</gene>
<evidence type="ECO:0000256" key="1">
    <source>
        <dbReference type="SAM" id="Coils"/>
    </source>
</evidence>
<name>A0A699KZD3_TANCI</name>
<dbReference type="Pfam" id="PF25597">
    <property type="entry name" value="SH3_retrovirus"/>
    <property type="match status" value="1"/>
</dbReference>
<accession>A0A699KZD3</accession>
<protein>
    <recommendedName>
        <fullName evidence="2">Integrase catalytic domain-containing protein</fullName>
    </recommendedName>
</protein>
<dbReference type="PANTHER" id="PTHR42648">
    <property type="entry name" value="TRANSPOSASE, PUTATIVE-RELATED"/>
    <property type="match status" value="1"/>
</dbReference>
<reference evidence="3" key="1">
    <citation type="journal article" date="2019" name="Sci. Rep.">
        <title>Draft genome of Tanacetum cinerariifolium, the natural source of mosquito coil.</title>
        <authorList>
            <person name="Yamashiro T."/>
            <person name="Shiraishi A."/>
            <person name="Satake H."/>
            <person name="Nakayama K."/>
        </authorList>
    </citation>
    <scope>NUCLEOTIDE SEQUENCE</scope>
</reference>
<dbReference type="SUPFAM" id="SSF53098">
    <property type="entry name" value="Ribonuclease H-like"/>
    <property type="match status" value="1"/>
</dbReference>
<dbReference type="GO" id="GO:0003676">
    <property type="term" value="F:nucleic acid binding"/>
    <property type="evidence" value="ECO:0007669"/>
    <property type="project" value="InterPro"/>
</dbReference>
<proteinExistence type="predicted"/>
<sequence length="304" mass="34406">MTTPVFLVRKESNTRPIVRPRQSDNGTEFKNQDLIEFCGLIGIKREYSNASTLQQNEVAERKNMTLIKAARTMVLVTKPQNKTPYELLIGRQPIISYLRPFGCHVTILNTIDQLGKFDGKSDSGFLVGYYLNSKAFRVYNLETKRVKENMHVNFLKNKHNVAGKGHAWMFYLDYLTNSINYEPVSLENQANKSAGPQEANNSAGTQAFDDQGANLEEIDLHDEHFVLPIWFGYSTNEELEKLKRQEKEANDAVRKKATHETQDVNTNITNLLNVVSAPVSAVGPSRALNDVESSYPNDLLMPHL</sequence>
<feature type="domain" description="Integrase catalytic" evidence="2">
    <location>
        <begin position="1"/>
        <end position="66"/>
    </location>
</feature>
<dbReference type="PROSITE" id="PS50994">
    <property type="entry name" value="INTEGRASE"/>
    <property type="match status" value="1"/>
</dbReference>
<keyword evidence="1" id="KW-0175">Coiled coil</keyword>
<dbReference type="Gene3D" id="3.30.420.10">
    <property type="entry name" value="Ribonuclease H-like superfamily/Ribonuclease H"/>
    <property type="match status" value="1"/>
</dbReference>
<dbReference type="GO" id="GO:0015074">
    <property type="term" value="P:DNA integration"/>
    <property type="evidence" value="ECO:0007669"/>
    <property type="project" value="InterPro"/>
</dbReference>
<evidence type="ECO:0000259" key="2">
    <source>
        <dbReference type="PROSITE" id="PS50994"/>
    </source>
</evidence>
<dbReference type="EMBL" id="BKCJ010559869">
    <property type="protein sequence ID" value="GFB13599.1"/>
    <property type="molecule type" value="Genomic_DNA"/>
</dbReference>
<dbReference type="InterPro" id="IPR012337">
    <property type="entry name" value="RNaseH-like_sf"/>
</dbReference>
<dbReference type="AlphaFoldDB" id="A0A699KZD3"/>
<dbReference type="InterPro" id="IPR001584">
    <property type="entry name" value="Integrase_cat-core"/>
</dbReference>
<dbReference type="InterPro" id="IPR057670">
    <property type="entry name" value="SH3_retrovirus"/>
</dbReference>
<dbReference type="InterPro" id="IPR036397">
    <property type="entry name" value="RNaseH_sf"/>
</dbReference>
<feature type="coiled-coil region" evidence="1">
    <location>
        <begin position="235"/>
        <end position="262"/>
    </location>
</feature>
<evidence type="ECO:0000313" key="3">
    <source>
        <dbReference type="EMBL" id="GFB13599.1"/>
    </source>
</evidence>
<organism evidence="3">
    <name type="scientific">Tanacetum cinerariifolium</name>
    <name type="common">Dalmatian daisy</name>
    <name type="synonym">Chrysanthemum cinerariifolium</name>
    <dbReference type="NCBI Taxonomy" id="118510"/>
    <lineage>
        <taxon>Eukaryota</taxon>
        <taxon>Viridiplantae</taxon>
        <taxon>Streptophyta</taxon>
        <taxon>Embryophyta</taxon>
        <taxon>Tracheophyta</taxon>
        <taxon>Spermatophyta</taxon>
        <taxon>Magnoliopsida</taxon>
        <taxon>eudicotyledons</taxon>
        <taxon>Gunneridae</taxon>
        <taxon>Pentapetalae</taxon>
        <taxon>asterids</taxon>
        <taxon>campanulids</taxon>
        <taxon>Asterales</taxon>
        <taxon>Asteraceae</taxon>
        <taxon>Asteroideae</taxon>
        <taxon>Anthemideae</taxon>
        <taxon>Anthemidinae</taxon>
        <taxon>Tanacetum</taxon>
    </lineage>
</organism>
<comment type="caution">
    <text evidence="3">The sequence shown here is derived from an EMBL/GenBank/DDBJ whole genome shotgun (WGS) entry which is preliminary data.</text>
</comment>
<dbReference type="PANTHER" id="PTHR42648:SF32">
    <property type="entry name" value="RIBONUCLEASE H-LIKE DOMAIN, GAG-PRE-INTEGRASE DOMAIN PROTEIN-RELATED"/>
    <property type="match status" value="1"/>
</dbReference>
<dbReference type="InterPro" id="IPR039537">
    <property type="entry name" value="Retrotran_Ty1/copia-like"/>
</dbReference>